<accession>A0A166N9E5</accession>
<name>A0A166N9E5_EXIGL</name>
<organism evidence="2 3">
    <name type="scientific">Exidia glandulosa HHB12029</name>
    <dbReference type="NCBI Taxonomy" id="1314781"/>
    <lineage>
        <taxon>Eukaryota</taxon>
        <taxon>Fungi</taxon>
        <taxon>Dikarya</taxon>
        <taxon>Basidiomycota</taxon>
        <taxon>Agaricomycotina</taxon>
        <taxon>Agaricomycetes</taxon>
        <taxon>Auriculariales</taxon>
        <taxon>Exidiaceae</taxon>
        <taxon>Exidia</taxon>
    </lineage>
</organism>
<dbReference type="EMBL" id="KV426729">
    <property type="protein sequence ID" value="KZV78902.1"/>
    <property type="molecule type" value="Genomic_DNA"/>
</dbReference>
<dbReference type="Gene3D" id="3.30.420.10">
    <property type="entry name" value="Ribonuclease H-like superfamily/Ribonuclease H"/>
    <property type="match status" value="1"/>
</dbReference>
<evidence type="ECO:0000313" key="2">
    <source>
        <dbReference type="EMBL" id="KZV78902.1"/>
    </source>
</evidence>
<proteinExistence type="predicted"/>
<dbReference type="InterPro" id="IPR036397">
    <property type="entry name" value="RNaseH_sf"/>
</dbReference>
<dbReference type="AlphaFoldDB" id="A0A166N9E5"/>
<gene>
    <name evidence="2" type="ORF">EXIGLDRAFT_689441</name>
</gene>
<dbReference type="Proteomes" id="UP000077266">
    <property type="component" value="Unassembled WGS sequence"/>
</dbReference>
<evidence type="ECO:0000256" key="1">
    <source>
        <dbReference type="SAM" id="MobiDB-lite"/>
    </source>
</evidence>
<keyword evidence="3" id="KW-1185">Reference proteome</keyword>
<dbReference type="STRING" id="1314781.A0A166N9E5"/>
<dbReference type="OrthoDB" id="2752996at2759"/>
<dbReference type="GO" id="GO:0003676">
    <property type="term" value="F:nucleic acid binding"/>
    <property type="evidence" value="ECO:0007669"/>
    <property type="project" value="InterPro"/>
</dbReference>
<protein>
    <recommendedName>
        <fullName evidence="4">Reverse transcriptase zinc-binding domain-containing protein</fullName>
    </recommendedName>
</protein>
<sequence>MNFFWEGKKKHPINADTIKGGKLDGGHNVFDVKSRNDAAYIVWLRQYLAPEEKRPLWAFLADTIFALHARQKDAKKLPLEARFNPFTQDWKPNKNKLPFILKQVLRVATQYQLVLDAPFIPEAVRVQLPAWSHIARSDPERARQMIKTANCLRNNHEAYTVEALQEICEQTREDHVRRANCGCEDCTHDREDGCKAPYLCQELANDVLARTTGKWNVDVGQYEYDTPLARDLGPASEEAVRQNKPVIFNPVQLDSEVLSQYFRIFTKHLAITRAPAEEIVRREAGIREGVPEKKETLIAYACGSTLHGRTAEAQGGYAVHFPDGGADDETGPCTGEQHSEERSAATAILRAALAVPLNRNMEIRTNSKRAVQRLTTKLKSHEDLGWSDVGPNASVYRRTVAALRRRTGELSLTYAARSVRDTALAETVHSAREAARERARDTAQDRARETREAKRLTPFDAPGAALATMTQRKANSIIKQIRAEQKRPRRKTTANLAGVRDAAGAAGAPRPTDDQIWQSLRNKDVSRNIRNFMWKGIHGGHKIGDYFNNMPSPWKEYAQCTRCGEEESMEHIMLRCTDPARRKIWGLAKRMLSAKKAWRPPKIGDIWGCALGEFRDAEGKRRIGAERAYRIIMSESAFLIWKMRCERRIQHEDDPEWRIPTTEIVARWYNTINKRIAMDRLLTNTNLFKRKAIKKETVKETWRGMLEQVKDLPNDWTKHPGVLVGIGTSLTRRGQG</sequence>
<reference evidence="2 3" key="1">
    <citation type="journal article" date="2016" name="Mol. Biol. Evol.">
        <title>Comparative Genomics of Early-Diverging Mushroom-Forming Fungi Provides Insights into the Origins of Lignocellulose Decay Capabilities.</title>
        <authorList>
            <person name="Nagy L.G."/>
            <person name="Riley R."/>
            <person name="Tritt A."/>
            <person name="Adam C."/>
            <person name="Daum C."/>
            <person name="Floudas D."/>
            <person name="Sun H."/>
            <person name="Yadav J.S."/>
            <person name="Pangilinan J."/>
            <person name="Larsson K.H."/>
            <person name="Matsuura K."/>
            <person name="Barry K."/>
            <person name="Labutti K."/>
            <person name="Kuo R."/>
            <person name="Ohm R.A."/>
            <person name="Bhattacharya S.S."/>
            <person name="Shirouzu T."/>
            <person name="Yoshinaga Y."/>
            <person name="Martin F.M."/>
            <person name="Grigoriev I.V."/>
            <person name="Hibbett D.S."/>
        </authorList>
    </citation>
    <scope>NUCLEOTIDE SEQUENCE [LARGE SCALE GENOMIC DNA]</scope>
    <source>
        <strain evidence="2 3">HHB12029</strain>
    </source>
</reference>
<evidence type="ECO:0000313" key="3">
    <source>
        <dbReference type="Proteomes" id="UP000077266"/>
    </source>
</evidence>
<dbReference type="InParanoid" id="A0A166N9E5"/>
<evidence type="ECO:0008006" key="4">
    <source>
        <dbReference type="Google" id="ProtNLM"/>
    </source>
</evidence>
<feature type="region of interest" description="Disordered" evidence="1">
    <location>
        <begin position="432"/>
        <end position="453"/>
    </location>
</feature>